<dbReference type="VEuPathDB" id="GiardiaDB:GL50803_11488"/>
<keyword evidence="2" id="KW-1185">Reference proteome</keyword>
<dbReference type="OMA" id="HATREPY"/>
<gene>
    <name evidence="1" type="ORF">GL50803_0011488</name>
</gene>
<dbReference type="HOGENOM" id="CLU_525264_0_0_1"/>
<evidence type="ECO:0000313" key="2">
    <source>
        <dbReference type="Proteomes" id="UP000001548"/>
    </source>
</evidence>
<proteinExistence type="predicted"/>
<sequence>MERLKVYYVSDSHATREPYYDTPFSERSNKLAITVPQDDIGGPVYLMQQILTPGGDQAHYIYLFQLLRQYAARSQTSCELLIKPLVQIVLYSLARLGCLEMFGNTASSGAQPSALDILARDDCAEARVLCLSILKDIAASPSFIQQGLGYVNHGTSWIDMGPVAEQFTDYASYIGKEEKACLHLLNNIYTLVEKDKHTVEDFLSKEVHDYINSNTANIYGIASYNNYYVYTPQQGMDILMSFTLDPCVDVAKAAMSLLSSLLALHGDDFLRPLVDCNTCNKLINAIFYVLGAHTERSRTVQLVADWGLTSNNVYLMQRSYFEGYCAIVTAMAHHLSTLSNATESGLLSTAIVMCYFSSTFESAIALLDSILLTDYGLTGVVYNKTLEFLHLDGGHSFAYSILHNVTGLLSSKAKKDAISFSLSMLKHKECVQDFSRDLPGLFTLVSQQEFSTMEAARLFSAASQYGQNQRLIREFLDSDDEVAHEILNLMNVSTSSRLQPVEQMGYKFQELDLGWTRPS</sequence>
<comment type="caution">
    <text evidence="1">The sequence shown here is derived from an EMBL/GenBank/DDBJ whole genome shotgun (WGS) entry which is preliminary data.</text>
</comment>
<dbReference type="AlphaFoldDB" id="D3KH88"/>
<organism evidence="1 2">
    <name type="scientific">Giardia intestinalis (strain ATCC 50803 / WB clone C6)</name>
    <name type="common">Giardia lamblia</name>
    <dbReference type="NCBI Taxonomy" id="184922"/>
    <lineage>
        <taxon>Eukaryota</taxon>
        <taxon>Metamonada</taxon>
        <taxon>Diplomonadida</taxon>
        <taxon>Hexamitidae</taxon>
        <taxon>Giardiinae</taxon>
        <taxon>Giardia</taxon>
    </lineage>
</organism>
<evidence type="ECO:0000313" key="1">
    <source>
        <dbReference type="EMBL" id="KAE8301974.1"/>
    </source>
</evidence>
<accession>D3KH88</accession>
<dbReference type="Proteomes" id="UP000001548">
    <property type="component" value="Unassembled WGS sequence"/>
</dbReference>
<protein>
    <submittedName>
        <fullName evidence="1">Uncharacterized protein</fullName>
    </submittedName>
</protein>
<dbReference type="EMBL" id="AACB03000004">
    <property type="protein sequence ID" value="KAE8301974.1"/>
    <property type="molecule type" value="Genomic_DNA"/>
</dbReference>
<dbReference type="SUPFAM" id="SSF48371">
    <property type="entry name" value="ARM repeat"/>
    <property type="match status" value="1"/>
</dbReference>
<name>D3KH88_GIAIC</name>
<reference evidence="1 2" key="1">
    <citation type="journal article" date="2007" name="Science">
        <title>Genomic minimalism in the early diverging intestinal parasite Giardia lamblia.</title>
        <authorList>
            <person name="Morrison H.G."/>
            <person name="McArthur A.G."/>
            <person name="Gillin F.D."/>
            <person name="Aley S.B."/>
            <person name="Adam R.D."/>
            <person name="Olsen G.J."/>
            <person name="Best A.A."/>
            <person name="Cande W.Z."/>
            <person name="Chen F."/>
            <person name="Cipriano M.J."/>
            <person name="Davids B.J."/>
            <person name="Dawson S.C."/>
            <person name="Elmendorf H.G."/>
            <person name="Hehl A.B."/>
            <person name="Holder M.E."/>
            <person name="Huse S.M."/>
            <person name="Kim U.U."/>
            <person name="Lasek-Nesselquist E."/>
            <person name="Manning G."/>
            <person name="Nigam A."/>
            <person name="Nixon J.E."/>
            <person name="Palm D."/>
            <person name="Passamaneck N.E."/>
            <person name="Prabhu A."/>
            <person name="Reich C.I."/>
            <person name="Reiner D.S."/>
            <person name="Samuelson J."/>
            <person name="Svard S.G."/>
            <person name="Sogin M.L."/>
        </authorList>
    </citation>
    <scope>NUCLEOTIDE SEQUENCE [LARGE SCALE GENOMIC DNA]</scope>
    <source>
        <strain evidence="1 2">WB C6</strain>
    </source>
</reference>
<dbReference type="InterPro" id="IPR016024">
    <property type="entry name" value="ARM-type_fold"/>
</dbReference>